<dbReference type="InterPro" id="IPR050097">
    <property type="entry name" value="Ferredoxin-NADP_redctase_2"/>
</dbReference>
<name>A0A8A4ZHW6_9MICO</name>
<evidence type="ECO:0000313" key="5">
    <source>
        <dbReference type="EMBL" id="QTE30981.1"/>
    </source>
</evidence>
<evidence type="ECO:0000256" key="3">
    <source>
        <dbReference type="ARBA" id="ARBA00048132"/>
    </source>
</evidence>
<organism evidence="5 6">
    <name type="scientific">Pengzhenrongella sicca</name>
    <dbReference type="NCBI Taxonomy" id="2819238"/>
    <lineage>
        <taxon>Bacteria</taxon>
        <taxon>Bacillati</taxon>
        <taxon>Actinomycetota</taxon>
        <taxon>Actinomycetes</taxon>
        <taxon>Micrococcales</taxon>
        <taxon>Pengzhenrongella</taxon>
    </lineage>
</organism>
<keyword evidence="1" id="KW-0285">Flavoprotein</keyword>
<dbReference type="Gene3D" id="3.50.50.60">
    <property type="entry name" value="FAD/NAD(P)-binding domain"/>
    <property type="match status" value="2"/>
</dbReference>
<dbReference type="InterPro" id="IPR036188">
    <property type="entry name" value="FAD/NAD-bd_sf"/>
</dbReference>
<dbReference type="RefSeq" id="WP_227425363.1">
    <property type="nucleotide sequence ID" value="NZ_CP071868.1"/>
</dbReference>
<reference evidence="5" key="1">
    <citation type="submission" date="2021-03" db="EMBL/GenBank/DDBJ databases">
        <title>Pengzhenrongella sicca gen. nov., sp. nov., a new member of suborder Micrococcineae isolated from High-Arctic tundra soil.</title>
        <authorList>
            <person name="Peng F."/>
        </authorList>
    </citation>
    <scope>NUCLEOTIDE SEQUENCE</scope>
    <source>
        <strain evidence="5">LRZ-2</strain>
    </source>
</reference>
<keyword evidence="2" id="KW-0560">Oxidoreductase</keyword>
<dbReference type="InterPro" id="IPR023753">
    <property type="entry name" value="FAD/NAD-binding_dom"/>
</dbReference>
<dbReference type="EMBL" id="CP071868">
    <property type="protein sequence ID" value="QTE30981.1"/>
    <property type="molecule type" value="Genomic_DNA"/>
</dbReference>
<dbReference type="Proteomes" id="UP000663937">
    <property type="component" value="Chromosome"/>
</dbReference>
<dbReference type="PRINTS" id="PR00469">
    <property type="entry name" value="PNDRDTASEII"/>
</dbReference>
<dbReference type="PANTHER" id="PTHR48105">
    <property type="entry name" value="THIOREDOXIN REDUCTASE 1-RELATED-RELATED"/>
    <property type="match status" value="1"/>
</dbReference>
<dbReference type="Pfam" id="PF07992">
    <property type="entry name" value="Pyr_redox_2"/>
    <property type="match status" value="1"/>
</dbReference>
<proteinExistence type="predicted"/>
<comment type="catalytic activity">
    <reaction evidence="3">
        <text>[thioredoxin]-dithiol + NADP(+) = [thioredoxin]-disulfide + NADPH + H(+)</text>
        <dbReference type="Rhea" id="RHEA:20345"/>
        <dbReference type="Rhea" id="RHEA-COMP:10698"/>
        <dbReference type="Rhea" id="RHEA-COMP:10700"/>
        <dbReference type="ChEBI" id="CHEBI:15378"/>
        <dbReference type="ChEBI" id="CHEBI:29950"/>
        <dbReference type="ChEBI" id="CHEBI:50058"/>
        <dbReference type="ChEBI" id="CHEBI:57783"/>
        <dbReference type="ChEBI" id="CHEBI:58349"/>
        <dbReference type="EC" id="1.8.1.9"/>
    </reaction>
</comment>
<gene>
    <name evidence="5" type="ORF">J4E96_08680</name>
</gene>
<evidence type="ECO:0000256" key="1">
    <source>
        <dbReference type="ARBA" id="ARBA00022630"/>
    </source>
</evidence>
<keyword evidence="6" id="KW-1185">Reference proteome</keyword>
<feature type="domain" description="FAD/NAD(P)-binding" evidence="4">
    <location>
        <begin position="9"/>
        <end position="276"/>
    </location>
</feature>
<dbReference type="KEGG" id="psic:J4E96_08680"/>
<protein>
    <submittedName>
        <fullName evidence="5">NAD(P)/FAD-dependent oxidoreductase</fullName>
    </submittedName>
</protein>
<dbReference type="SUPFAM" id="SSF51905">
    <property type="entry name" value="FAD/NAD(P)-binding domain"/>
    <property type="match status" value="1"/>
</dbReference>
<evidence type="ECO:0000256" key="2">
    <source>
        <dbReference type="ARBA" id="ARBA00023002"/>
    </source>
</evidence>
<evidence type="ECO:0000313" key="6">
    <source>
        <dbReference type="Proteomes" id="UP000663937"/>
    </source>
</evidence>
<dbReference type="GO" id="GO:0004791">
    <property type="term" value="F:thioredoxin-disulfide reductase (NADPH) activity"/>
    <property type="evidence" value="ECO:0007669"/>
    <property type="project" value="UniProtKB-EC"/>
</dbReference>
<sequence>MTSPTNSPHDVVIVGGGTAGLSAAVTLARSLRDVVVIDAGEPRNAPAAGAHNLLGREGIPPLELLEAGRREALAYGAQIHRGRASTARRTADGFELTLADGATVTARRLLLATGLVDELPDVPGVRELWGTQVLHCPYCHGYEVRGTRIGVIATGSNAVHQTLLLRQLSADVTLFLHEGPEPDDEAWDQLAALGVTVVIGQVRELARDGDRLRAVVLADGHSFAVDAVAVQPRFVARGDLYEQIGGTQTENPMGRHLTAGPTGATELPGVWAAGNAGDLSAMVGASAAQGVLAGAAINADLVMADVRVAVRERADRARVVGAGAAAGTNGLAGDFSPVMEARVAELVLGDRRHGFAVDG</sequence>
<dbReference type="AlphaFoldDB" id="A0A8A4ZHW6"/>
<evidence type="ECO:0000259" key="4">
    <source>
        <dbReference type="Pfam" id="PF07992"/>
    </source>
</evidence>
<accession>A0A8A4ZHW6</accession>
<dbReference type="PRINTS" id="PR00368">
    <property type="entry name" value="FADPNR"/>
</dbReference>